<organism evidence="1 2">
    <name type="scientific">Pedobacter gandavensis</name>
    <dbReference type="NCBI Taxonomy" id="2679963"/>
    <lineage>
        <taxon>Bacteria</taxon>
        <taxon>Pseudomonadati</taxon>
        <taxon>Bacteroidota</taxon>
        <taxon>Sphingobacteriia</taxon>
        <taxon>Sphingobacteriales</taxon>
        <taxon>Sphingobacteriaceae</taxon>
        <taxon>Pedobacter</taxon>
    </lineage>
</organism>
<evidence type="ECO:0000313" key="1">
    <source>
        <dbReference type="EMBL" id="MBB2150558.1"/>
    </source>
</evidence>
<gene>
    <name evidence="1" type="ORF">GM920_16795</name>
</gene>
<reference evidence="1 2" key="1">
    <citation type="submission" date="2019-11" db="EMBL/GenBank/DDBJ databases">
        <title>Description of Pedobacter sp. LMG 31462T.</title>
        <authorList>
            <person name="Carlier A."/>
            <person name="Qi S."/>
            <person name="Vandamme P."/>
        </authorList>
    </citation>
    <scope>NUCLEOTIDE SEQUENCE [LARGE SCALE GENOMIC DNA]</scope>
    <source>
        <strain evidence="1 2">LMG 31462</strain>
    </source>
</reference>
<dbReference type="RefSeq" id="WP_182959617.1">
    <property type="nucleotide sequence ID" value="NZ_WNXC01000006.1"/>
</dbReference>
<name>A0ABR6EZ50_9SPHI</name>
<dbReference type="Proteomes" id="UP000636110">
    <property type="component" value="Unassembled WGS sequence"/>
</dbReference>
<dbReference type="SUPFAM" id="SSF55874">
    <property type="entry name" value="ATPase domain of HSP90 chaperone/DNA topoisomerase II/histidine kinase"/>
    <property type="match status" value="1"/>
</dbReference>
<dbReference type="EMBL" id="WNXC01000006">
    <property type="protein sequence ID" value="MBB2150558.1"/>
    <property type="molecule type" value="Genomic_DNA"/>
</dbReference>
<keyword evidence="2" id="KW-1185">Reference proteome</keyword>
<dbReference type="InterPro" id="IPR036890">
    <property type="entry name" value="HATPase_C_sf"/>
</dbReference>
<proteinExistence type="predicted"/>
<evidence type="ECO:0000313" key="2">
    <source>
        <dbReference type="Proteomes" id="UP000636110"/>
    </source>
</evidence>
<accession>A0ABR6EZ50</accession>
<sequence>MTEAELEREKLREDSEARDIIHDVNSLTNKDELQKTRWVWEFLQNAKDTDEGLGVDIIFQLDDDKITISHNGAPFETKHLIAILHKKSTKSLGGDDGTTGKYGTGFVTTHILSKKLSISGVHQNTTGERKFEIEVDRTSASLEETEALKQMKLSIKTTFDEINKIGNLPIEIFDNYSHTFTYYLNDAAKHYAEKGLDELEKNVIFTLLINKGDNDRKRIKSITIIRDGISSSYEIEPKPSKIGGLNYLSAGEKNGLLYKETPSLILGIPVEEIGESYALKSLENQAVLFKEFPLIGTENFNLPVFIQHNNFRPTEPRDGIVTKKEDENTKEFTPDSNRTSLLEFKDEYLLFLNTIVNAKIQNLHLLALSGLPLELKNYTGRDWYINDIQKPIRDFLITQELVATVSGGLIKMGEAKFPVLNLADDNSFYKILAGLMPDVVPNNESIGFWDKVVNQETSNWPDIFSITLEQLLGSLPGLINVDEGIPYDSLKNVYQYLQSINSTLGETYPIYLNEKKEFKVRDGVKLYPPIDDEIKFVSEKLGRNLDLEFLNKGFGNDVPGIAFFDLEQFYKDLNNDVISKIPIEAAKEEQISAILHINTLFKTDRASKRETWLGMVKELLQDKLGEKKYVTIDYENYYQPAELWTAKYICYLIQKETTISQFAQLYFDENLETAYNWLNRFLTYINESREDIKGFLTKYHIIPTQQNKTLVQEKDIEIQHHGVFKAYTEDLFKEDNSRYFDEDLKIIALEKCNYNPKEYLIANKITVTDFRTTDVNFVTKHIDRLFEDDKIAGKVGLTGELHDVFNTVNSWFDKHSDAASYLKTFAAKRNFLYVISLGDGFSKHIKALKDSGKSMEDISKLAEINLSVDHMKRLEAVANELGPDALILKAQEMIAIREQRLRWQKIGKSAEDAFRKVFEGIDMEMELFNPDLGKDFEIILKTKGYSIEIKNVIRGKENVRMSILQGRTAVVEKDQYALCVLTRPDDEYQIDEKYFTENANFVTDIGYKIGDKIKNWDSGLVNLSLLDDIKVNLDNKTESVYVNRPIWRDAKPFSEFITDLKNYFANETH</sequence>
<comment type="caution">
    <text evidence="1">The sequence shown here is derived from an EMBL/GenBank/DDBJ whole genome shotgun (WGS) entry which is preliminary data.</text>
</comment>
<protein>
    <recommendedName>
        <fullName evidence="3">ATP-binding protein</fullName>
    </recommendedName>
</protein>
<dbReference type="NCBIfam" id="NF047352">
    <property type="entry name" value="P_loop_sacsin"/>
    <property type="match status" value="1"/>
</dbReference>
<evidence type="ECO:0008006" key="3">
    <source>
        <dbReference type="Google" id="ProtNLM"/>
    </source>
</evidence>